<dbReference type="EMBL" id="JAOPGA020001148">
    <property type="protein sequence ID" value="KAL0485567.1"/>
    <property type="molecule type" value="Genomic_DNA"/>
</dbReference>
<sequence length="252" mass="28320">MRKNTLALSLLLEELTEEIHRQQNAIEAEKALYKQQQKIMSVLSPFSEVIGLNVGGCIYTTTRDTLTKNLPVDGEQHMLCVMINSQFSLSKDKNGNIFIDRSGEHFRYILNYLRCCGDLNVFILPDSTNKDVLRGIAREAHFYGISALSDHIDAMFSSQVAAKPKLQNIEQNVTPSPSSWTGKFVKIITGTYRGCMGTVRSASGSIARIEFLGHSTTKVVEIKHMEQVIVQTKSKIHQSTKPFARRKSFVSY</sequence>
<comment type="caution">
    <text evidence="3">The sequence shown here is derived from an EMBL/GenBank/DDBJ whole genome shotgun (WGS) entry which is preliminary data.</text>
</comment>
<evidence type="ECO:0000313" key="4">
    <source>
        <dbReference type="Proteomes" id="UP001431209"/>
    </source>
</evidence>
<dbReference type="Pfam" id="PF23290">
    <property type="entry name" value="KOW5_SPT5"/>
    <property type="match status" value="1"/>
</dbReference>
<evidence type="ECO:0000259" key="2">
    <source>
        <dbReference type="Pfam" id="PF23290"/>
    </source>
</evidence>
<proteinExistence type="predicted"/>
<gene>
    <name evidence="3" type="ORF">AKO1_003139</name>
</gene>
<dbReference type="Proteomes" id="UP001431209">
    <property type="component" value="Unassembled WGS sequence"/>
</dbReference>
<dbReference type="Gene3D" id="2.30.30.30">
    <property type="match status" value="1"/>
</dbReference>
<dbReference type="InterPro" id="IPR003131">
    <property type="entry name" value="T1-type_BTB"/>
</dbReference>
<feature type="domain" description="Potassium channel tetramerisation-type BTB" evidence="1">
    <location>
        <begin position="51"/>
        <end position="148"/>
    </location>
</feature>
<reference evidence="3 4" key="1">
    <citation type="submission" date="2024-03" db="EMBL/GenBank/DDBJ databases">
        <title>The Acrasis kona genome and developmental transcriptomes reveal deep origins of eukaryotic multicellular pathways.</title>
        <authorList>
            <person name="Sheikh S."/>
            <person name="Fu C.-J."/>
            <person name="Brown M.W."/>
            <person name="Baldauf S.L."/>
        </authorList>
    </citation>
    <scope>NUCLEOTIDE SEQUENCE [LARGE SCALE GENOMIC DNA]</scope>
    <source>
        <strain evidence="3 4">ATCC MYA-3509</strain>
    </source>
</reference>
<dbReference type="PANTHER" id="PTHR14499">
    <property type="entry name" value="POTASSIUM CHANNEL TETRAMERIZATION DOMAIN-CONTAINING"/>
    <property type="match status" value="1"/>
</dbReference>
<dbReference type="SUPFAM" id="SSF54695">
    <property type="entry name" value="POZ domain"/>
    <property type="match status" value="1"/>
</dbReference>
<keyword evidence="4" id="KW-1185">Reference proteome</keyword>
<organism evidence="3 4">
    <name type="scientific">Acrasis kona</name>
    <dbReference type="NCBI Taxonomy" id="1008807"/>
    <lineage>
        <taxon>Eukaryota</taxon>
        <taxon>Discoba</taxon>
        <taxon>Heterolobosea</taxon>
        <taxon>Tetramitia</taxon>
        <taxon>Eutetramitia</taxon>
        <taxon>Acrasidae</taxon>
        <taxon>Acrasis</taxon>
    </lineage>
</organism>
<dbReference type="InterPro" id="IPR041978">
    <property type="entry name" value="KOW_Spt5_5"/>
</dbReference>
<evidence type="ECO:0000313" key="3">
    <source>
        <dbReference type="EMBL" id="KAL0485567.1"/>
    </source>
</evidence>
<dbReference type="InterPro" id="IPR011333">
    <property type="entry name" value="SKP1/BTB/POZ_sf"/>
</dbReference>
<dbReference type="InterPro" id="IPR014722">
    <property type="entry name" value="Rib_uL2_dom2"/>
</dbReference>
<accession>A0AAW2Z6W5</accession>
<protein>
    <submittedName>
        <fullName evidence="3">Uncharacterized protein</fullName>
    </submittedName>
</protein>
<name>A0AAW2Z6W5_9EUKA</name>
<feature type="domain" description="Spt5 KOW" evidence="2">
    <location>
        <begin position="182"/>
        <end position="224"/>
    </location>
</feature>
<dbReference type="PANTHER" id="PTHR14499:SF136">
    <property type="entry name" value="GH08630P"/>
    <property type="match status" value="1"/>
</dbReference>
<dbReference type="AlphaFoldDB" id="A0AAW2Z6W5"/>
<evidence type="ECO:0000259" key="1">
    <source>
        <dbReference type="Pfam" id="PF02214"/>
    </source>
</evidence>
<dbReference type="Gene3D" id="3.30.710.10">
    <property type="entry name" value="Potassium Channel Kv1.1, Chain A"/>
    <property type="match status" value="1"/>
</dbReference>
<dbReference type="Pfam" id="PF02214">
    <property type="entry name" value="BTB_2"/>
    <property type="match status" value="1"/>
</dbReference>
<dbReference type="GO" id="GO:0051260">
    <property type="term" value="P:protein homooligomerization"/>
    <property type="evidence" value="ECO:0007669"/>
    <property type="project" value="InterPro"/>
</dbReference>